<evidence type="ECO:0000256" key="3">
    <source>
        <dbReference type="ARBA" id="ARBA00022692"/>
    </source>
</evidence>
<feature type="transmembrane region" description="Helical" evidence="7">
    <location>
        <begin position="141"/>
        <end position="162"/>
    </location>
</feature>
<feature type="transmembrane region" description="Helical" evidence="7">
    <location>
        <begin position="566"/>
        <end position="583"/>
    </location>
</feature>
<dbReference type="OrthoDB" id="9765532at2"/>
<dbReference type="GO" id="GO:0005886">
    <property type="term" value="C:plasma membrane"/>
    <property type="evidence" value="ECO:0007669"/>
    <property type="project" value="TreeGrafter"/>
</dbReference>
<dbReference type="PROSITE" id="PS51202">
    <property type="entry name" value="RCK_C"/>
    <property type="match status" value="1"/>
</dbReference>
<keyword evidence="4" id="KW-0677">Repeat</keyword>
<evidence type="ECO:0000313" key="9">
    <source>
        <dbReference type="EMBL" id="BAM00479.1"/>
    </source>
</evidence>
<comment type="subcellular location">
    <subcellularLocation>
        <location evidence="1">Membrane</location>
        <topology evidence="1">Multi-pass membrane protein</topology>
    </subcellularLocation>
</comment>
<evidence type="ECO:0000256" key="2">
    <source>
        <dbReference type="ARBA" id="ARBA00022448"/>
    </source>
</evidence>
<dbReference type="PATRIC" id="fig|926550.5.peg.2666"/>
<dbReference type="PANTHER" id="PTHR43652">
    <property type="entry name" value="BASIC AMINO ACID ANTIPORTER YFCC-RELATED"/>
    <property type="match status" value="1"/>
</dbReference>
<dbReference type="InterPro" id="IPR006037">
    <property type="entry name" value="RCK_C"/>
</dbReference>
<gene>
    <name evidence="9" type="ordered locus">CLDAP_24390</name>
</gene>
<dbReference type="STRING" id="926550.CLDAP_24390"/>
<keyword evidence="5 7" id="KW-1133">Transmembrane helix</keyword>
<dbReference type="HOGENOM" id="CLU_005170_6_1_0"/>
<feature type="transmembrane region" description="Helical" evidence="7">
    <location>
        <begin position="6"/>
        <end position="22"/>
    </location>
</feature>
<keyword evidence="6 7" id="KW-0472">Membrane</keyword>
<feature type="transmembrane region" description="Helical" evidence="7">
    <location>
        <begin position="518"/>
        <end position="535"/>
    </location>
</feature>
<dbReference type="RefSeq" id="WP_014433711.1">
    <property type="nucleotide sequence ID" value="NC_017079.1"/>
</dbReference>
<evidence type="ECO:0000313" key="10">
    <source>
        <dbReference type="Proteomes" id="UP000007880"/>
    </source>
</evidence>
<dbReference type="InterPro" id="IPR004680">
    <property type="entry name" value="Cit_transptr-like_dom"/>
</dbReference>
<keyword evidence="3 7" id="KW-0812">Transmembrane</keyword>
<accession>I0I5E1</accession>
<dbReference type="EMBL" id="AP012337">
    <property type="protein sequence ID" value="BAM00479.1"/>
    <property type="molecule type" value="Genomic_DNA"/>
</dbReference>
<dbReference type="eggNOG" id="COG3273">
    <property type="taxonomic scope" value="Bacteria"/>
</dbReference>
<keyword evidence="10" id="KW-1185">Reference proteome</keyword>
<evidence type="ECO:0000259" key="8">
    <source>
        <dbReference type="PROSITE" id="PS51202"/>
    </source>
</evidence>
<feature type="transmembrane region" description="Helical" evidence="7">
    <location>
        <begin position="603"/>
        <end position="623"/>
    </location>
</feature>
<protein>
    <submittedName>
        <fullName evidence="9">Putative transporter</fullName>
    </submittedName>
</protein>
<dbReference type="KEGG" id="cap:CLDAP_24390"/>
<dbReference type="SUPFAM" id="SSF116726">
    <property type="entry name" value="TrkA C-terminal domain-like"/>
    <property type="match status" value="2"/>
</dbReference>
<dbReference type="Proteomes" id="UP000007880">
    <property type="component" value="Chromosome"/>
</dbReference>
<dbReference type="AlphaFoldDB" id="I0I5E1"/>
<evidence type="ECO:0000256" key="1">
    <source>
        <dbReference type="ARBA" id="ARBA00004141"/>
    </source>
</evidence>
<dbReference type="eggNOG" id="COG0471">
    <property type="taxonomic scope" value="Bacteria"/>
</dbReference>
<sequence length="625" mass="66849">MLPFEQWLLIAIIAASTALYVTNRLPTEVTATATLVALMATGLLSPAEALSGFSSTATITVAAMFVLSAGLMRTGALEVATIYLGRFAKGSARRLLLLLALVETPASAFMNNTPVVVMMIPVVVSLCRQYNLRPSKFLLPVSYFAVLGGTITLLGTSTNILVSELYRKAGGPGFGLFEFSALGLIYAAAGIAFIVLVGHRLLPDYSPLASLTSGRSHTTYVTELIVNGESKINGKTAAEVFNRIALTDRSQAPQSIRRHRRLQGQRARQNDENRHAAVTLLEVLRNGQSLQAEMLRNLLLTPGDILVVSGAPKDIHLFQQTNNLDLATVIEDEERRATTDLEEQVIEAVVMPGSEMVGKPIGQLMLTRRFGVKVMGLQHQGTQQVQGLRTQRLEVGDVLLLRGKTAGLRKAAETCRLLLVEGVENTLVRKTKNTTALIIMASVVLLASLSEIPIVVLALAGAVAMVLTRCLRIDEAIGALETSTLMLLVGTIPIGVAMESTGLVNTLVNGLLALSGDADPRLFLALFYLMTALLTELISNNAVAVLLTPVALSLAASLNISPMPLLVALLFGASAAFMTPFGYQTNAIVMGPGGYRFIDYLRVGAPLQLIMVVIASLAIPVLWPF</sequence>
<evidence type="ECO:0000256" key="7">
    <source>
        <dbReference type="SAM" id="Phobius"/>
    </source>
</evidence>
<name>I0I5E1_CALAS</name>
<evidence type="ECO:0000256" key="6">
    <source>
        <dbReference type="ARBA" id="ARBA00023136"/>
    </source>
</evidence>
<dbReference type="PANTHER" id="PTHR43652:SF2">
    <property type="entry name" value="BASIC AMINO ACID ANTIPORTER YFCC-RELATED"/>
    <property type="match status" value="1"/>
</dbReference>
<dbReference type="GO" id="GO:0006813">
    <property type="term" value="P:potassium ion transport"/>
    <property type="evidence" value="ECO:0007669"/>
    <property type="project" value="InterPro"/>
</dbReference>
<feature type="transmembrane region" description="Helical" evidence="7">
    <location>
        <begin position="174"/>
        <end position="197"/>
    </location>
</feature>
<dbReference type="InterPro" id="IPR051679">
    <property type="entry name" value="DASS-Related_Transporters"/>
</dbReference>
<proteinExistence type="predicted"/>
<keyword evidence="2" id="KW-0813">Transport</keyword>
<dbReference type="Pfam" id="PF02080">
    <property type="entry name" value="TrkA_C"/>
    <property type="match status" value="1"/>
</dbReference>
<organism evidence="9 10">
    <name type="scientific">Caldilinea aerophila (strain DSM 14535 / JCM 11387 / NBRC 104270 / STL-6-O1)</name>
    <dbReference type="NCBI Taxonomy" id="926550"/>
    <lineage>
        <taxon>Bacteria</taxon>
        <taxon>Bacillati</taxon>
        <taxon>Chloroflexota</taxon>
        <taxon>Caldilineae</taxon>
        <taxon>Caldilineales</taxon>
        <taxon>Caldilineaceae</taxon>
        <taxon>Caldilinea</taxon>
    </lineage>
</organism>
<evidence type="ECO:0000256" key="4">
    <source>
        <dbReference type="ARBA" id="ARBA00022737"/>
    </source>
</evidence>
<reference evidence="9 10" key="1">
    <citation type="submission" date="2012-02" db="EMBL/GenBank/DDBJ databases">
        <title>Complete genome sequence of Caldilinea aerophila DSM 14535 (= NBRC 102666).</title>
        <authorList>
            <person name="Oguchi A."/>
            <person name="Hosoyama A."/>
            <person name="Sekine M."/>
            <person name="Fukai R."/>
            <person name="Kato Y."/>
            <person name="Nakamura S."/>
            <person name="Hanada S."/>
            <person name="Yamazaki S."/>
            <person name="Fujita N."/>
        </authorList>
    </citation>
    <scope>NUCLEOTIDE SEQUENCE [LARGE SCALE GENOMIC DNA]</scope>
    <source>
        <strain evidence="10">DSM 14535 / JCM 11387 / NBRC 104270 / STL-6-O1</strain>
    </source>
</reference>
<dbReference type="GO" id="GO:0008324">
    <property type="term" value="F:monoatomic cation transmembrane transporter activity"/>
    <property type="evidence" value="ECO:0007669"/>
    <property type="project" value="InterPro"/>
</dbReference>
<feature type="domain" description="RCK C-terminal" evidence="8">
    <location>
        <begin position="331"/>
        <end position="417"/>
    </location>
</feature>
<feature type="transmembrane region" description="Helical" evidence="7">
    <location>
        <begin position="59"/>
        <end position="84"/>
    </location>
</feature>
<dbReference type="Gene3D" id="3.30.70.1450">
    <property type="entry name" value="Regulator of K+ conductance, C-terminal domain"/>
    <property type="match status" value="1"/>
</dbReference>
<feature type="transmembrane region" description="Helical" evidence="7">
    <location>
        <begin position="437"/>
        <end position="467"/>
    </location>
</feature>
<dbReference type="Pfam" id="PF03600">
    <property type="entry name" value="CitMHS"/>
    <property type="match status" value="1"/>
</dbReference>
<evidence type="ECO:0000256" key="5">
    <source>
        <dbReference type="ARBA" id="ARBA00022989"/>
    </source>
</evidence>
<dbReference type="InterPro" id="IPR036721">
    <property type="entry name" value="RCK_C_sf"/>
</dbReference>